<keyword evidence="3" id="KW-1185">Reference proteome</keyword>
<proteinExistence type="predicted"/>
<dbReference type="GO" id="GO:0016787">
    <property type="term" value="F:hydrolase activity"/>
    <property type="evidence" value="ECO:0007669"/>
    <property type="project" value="UniProtKB-KW"/>
</dbReference>
<protein>
    <submittedName>
        <fullName evidence="2">Restriction endonuclease</fullName>
        <ecNumber evidence="2">3.1.21.-</ecNumber>
    </submittedName>
</protein>
<name>A0ABT9DGB8_9BACI</name>
<dbReference type="InterPro" id="IPR007560">
    <property type="entry name" value="Restrct_endonuc_IV_Mrr"/>
</dbReference>
<dbReference type="Pfam" id="PF04471">
    <property type="entry name" value="Mrr_cat"/>
    <property type="match status" value="1"/>
</dbReference>
<accession>A0ABT9DGB8</accession>
<evidence type="ECO:0000313" key="2">
    <source>
        <dbReference type="EMBL" id="MDO8223720.1"/>
    </source>
</evidence>
<dbReference type="Proteomes" id="UP001177121">
    <property type="component" value="Unassembled WGS sequence"/>
</dbReference>
<keyword evidence="2" id="KW-0255">Endonuclease</keyword>
<dbReference type="SUPFAM" id="SSF52980">
    <property type="entry name" value="Restriction endonuclease-like"/>
    <property type="match status" value="1"/>
</dbReference>
<dbReference type="InterPro" id="IPR011335">
    <property type="entry name" value="Restrct_endonuc-II-like"/>
</dbReference>
<gene>
    <name evidence="2" type="ORF">KHP33_002315</name>
</gene>
<dbReference type="EC" id="3.1.21.-" evidence="2"/>
<comment type="caution">
    <text evidence="2">The sequence shown here is derived from an EMBL/GenBank/DDBJ whole genome shotgun (WGS) entry which is preliminary data.</text>
</comment>
<sequence>MSLEFSPSVISHMKDCILELFWSKSDLYDFFRSSGCPHRHLPLKKELRDMKRYQIVDCVFRSLSSTPDKGIIHIRNMLETLSQWDYFDPYYFEELNKLDRSKAESYINKLSIIYKDYTNKIREQKKNKLEKSSTSKKTILLEEIHNEYMSLLRNKDSNGRIISSQRRGYHFERLIMKIAEREKFDVTEPFKIKGEQIDGAIKYDGEHYLLEGKWNDSATASIDMYHFAHKIEGKMYGRGLFISVNGFSIDSVKSLVSGKSIKTILIDGTDLMYVTEGRITFCDLLDNKIKAAQTAGFIYFDALMQESKVLI</sequence>
<evidence type="ECO:0000259" key="1">
    <source>
        <dbReference type="Pfam" id="PF04471"/>
    </source>
</evidence>
<keyword evidence="2" id="KW-0540">Nuclease</keyword>
<dbReference type="GO" id="GO:0004519">
    <property type="term" value="F:endonuclease activity"/>
    <property type="evidence" value="ECO:0007669"/>
    <property type="project" value="UniProtKB-KW"/>
</dbReference>
<dbReference type="EMBL" id="JAHBMK020000001">
    <property type="protein sequence ID" value="MDO8223720.1"/>
    <property type="molecule type" value="Genomic_DNA"/>
</dbReference>
<keyword evidence="2" id="KW-0378">Hydrolase</keyword>
<evidence type="ECO:0000313" key="3">
    <source>
        <dbReference type="Proteomes" id="UP001177121"/>
    </source>
</evidence>
<organism evidence="2 3">
    <name type="scientific">Bacillus cabrialesii subsp. tritici</name>
    <dbReference type="NCBI Taxonomy" id="2944916"/>
    <lineage>
        <taxon>Bacteria</taxon>
        <taxon>Bacillati</taxon>
        <taxon>Bacillota</taxon>
        <taxon>Bacilli</taxon>
        <taxon>Bacillales</taxon>
        <taxon>Bacillaceae</taxon>
        <taxon>Bacillus</taxon>
        <taxon>Bacillus cabrialesii</taxon>
    </lineage>
</organism>
<feature type="domain" description="Restriction endonuclease type IV Mrr" evidence="1">
    <location>
        <begin position="168"/>
        <end position="272"/>
    </location>
</feature>
<reference evidence="2" key="1">
    <citation type="submission" date="2023-07" db="EMBL/GenBank/DDBJ databases">
        <title>Biological control against Fusarium languescens, the causal agent of wilt in Jalapeno peppers, by a novel bacterial subspecies: Bacillus cabrialesii subsp. tritici TSO2.</title>
        <authorList>
            <person name="Montoya-Martinez A.C."/>
            <person name="Figueroa-Brambila K.M."/>
            <person name="Escalante-Beltran A."/>
            <person name="Lopez-Montoya N.D."/>
            <person name="Valenzuela-Ruiz V."/>
            <person name="Parra-Cota F.I."/>
            <person name="Estrada Alvarado M.I."/>
            <person name="De Los Santos Villalobos S."/>
        </authorList>
    </citation>
    <scope>NUCLEOTIDE SEQUENCE</scope>
    <source>
        <strain evidence="2">TSO2</strain>
    </source>
</reference>
<dbReference type="RefSeq" id="WP_213402561.1">
    <property type="nucleotide sequence ID" value="NZ_JAHBMK020000001.1"/>
</dbReference>